<comment type="cofactor">
    <cofactor evidence="1">
        <name>FAD</name>
        <dbReference type="ChEBI" id="CHEBI:57692"/>
    </cofactor>
</comment>
<keyword evidence="4" id="KW-0560">Oxidoreductase</keyword>
<evidence type="ECO:0000256" key="5">
    <source>
        <dbReference type="ARBA" id="ARBA00037941"/>
    </source>
</evidence>
<keyword evidence="6" id="KW-1133">Transmembrane helix</keyword>
<evidence type="ECO:0000256" key="4">
    <source>
        <dbReference type="ARBA" id="ARBA00023002"/>
    </source>
</evidence>
<proteinExistence type="inferred from homology"/>
<dbReference type="Gene3D" id="3.30.9.10">
    <property type="entry name" value="D-Amino Acid Oxidase, subunit A, domain 2"/>
    <property type="match status" value="1"/>
</dbReference>
<evidence type="ECO:0000259" key="7">
    <source>
        <dbReference type="Pfam" id="PF01266"/>
    </source>
</evidence>
<evidence type="ECO:0000256" key="2">
    <source>
        <dbReference type="ARBA" id="ARBA00022630"/>
    </source>
</evidence>
<protein>
    <submittedName>
        <fullName evidence="8">L-2-hydroxyglutarate oxidase</fullName>
    </submittedName>
</protein>
<evidence type="ECO:0000256" key="3">
    <source>
        <dbReference type="ARBA" id="ARBA00022827"/>
    </source>
</evidence>
<evidence type="ECO:0000313" key="9">
    <source>
        <dbReference type="Proteomes" id="UP001501509"/>
    </source>
</evidence>
<keyword evidence="6" id="KW-0472">Membrane</keyword>
<keyword evidence="3" id="KW-0274">FAD</keyword>
<comment type="caution">
    <text evidence="8">The sequence shown here is derived from an EMBL/GenBank/DDBJ whole genome shotgun (WGS) entry which is preliminary data.</text>
</comment>
<gene>
    <name evidence="8" type="primary">lhgO</name>
    <name evidence="8" type="ORF">GCM10010411_39910</name>
</gene>
<dbReference type="SUPFAM" id="SSF51905">
    <property type="entry name" value="FAD/NAD(P)-binding domain"/>
    <property type="match status" value="1"/>
</dbReference>
<keyword evidence="9" id="KW-1185">Reference proteome</keyword>
<comment type="similarity">
    <text evidence="5">Belongs to the L2HGDH family.</text>
</comment>
<accession>A0ABP6CA59</accession>
<dbReference type="PANTHER" id="PTHR43104">
    <property type="entry name" value="L-2-HYDROXYGLUTARATE DEHYDROGENASE, MITOCHONDRIAL"/>
    <property type="match status" value="1"/>
</dbReference>
<feature type="transmembrane region" description="Helical" evidence="6">
    <location>
        <begin position="42"/>
        <end position="59"/>
    </location>
</feature>
<feature type="domain" description="FAD dependent oxidoreductase" evidence="7">
    <location>
        <begin position="46"/>
        <end position="434"/>
    </location>
</feature>
<evidence type="ECO:0000256" key="1">
    <source>
        <dbReference type="ARBA" id="ARBA00001974"/>
    </source>
</evidence>
<dbReference type="Pfam" id="PF01266">
    <property type="entry name" value="DAO"/>
    <property type="match status" value="1"/>
</dbReference>
<reference evidence="9" key="1">
    <citation type="journal article" date="2019" name="Int. J. Syst. Evol. Microbiol.">
        <title>The Global Catalogue of Microorganisms (GCM) 10K type strain sequencing project: providing services to taxonomists for standard genome sequencing and annotation.</title>
        <authorList>
            <consortium name="The Broad Institute Genomics Platform"/>
            <consortium name="The Broad Institute Genome Sequencing Center for Infectious Disease"/>
            <person name="Wu L."/>
            <person name="Ma J."/>
        </authorList>
    </citation>
    <scope>NUCLEOTIDE SEQUENCE [LARGE SCALE GENOMIC DNA]</scope>
    <source>
        <strain evidence="9">JCM 6833</strain>
    </source>
</reference>
<dbReference type="Gene3D" id="3.50.50.60">
    <property type="entry name" value="FAD/NAD(P)-binding domain"/>
    <property type="match status" value="1"/>
</dbReference>
<dbReference type="NCBIfam" id="NF008726">
    <property type="entry name" value="PRK11728.1"/>
    <property type="match status" value="1"/>
</dbReference>
<evidence type="ECO:0000313" key="8">
    <source>
        <dbReference type="EMBL" id="GAA2602140.1"/>
    </source>
</evidence>
<keyword evidence="6" id="KW-0812">Transmembrane</keyword>
<dbReference type="InterPro" id="IPR036188">
    <property type="entry name" value="FAD/NAD-bd_sf"/>
</dbReference>
<sequence length="439" mass="47742">MREHDRPGRMREHDCRARVCDHDRPGRMREHDRRARVCEHRLVTRIGVVGAGVLGLAVARRLAELRPDAAVTVLDKEDRIAAHQTGHNSGVAHAGLYYAPGSLKATLCRRGIGLLKDYCADRGLPYDECGKVVIARSAGELGALADIERRATANGVPGLRRLSAAGLRELEPHATGVAALNSPTTAIVDFPAVARAYADDVAKAGGEVRLGFEVVRMRRAGARVVVSSPDEELTFDRLVVCAGLHSDRVARLAGDAPEPAIVPFRGEYYRLVPARTELVRGLIYPVPDPRYPFLGVHFTRRVDGGVDVGPNAVLALAREGYRRRDVRPAELWETLRWPGFRRLARRHWRTGLKEMYGSVVKRAFLAEARAFVPELTAADMVPAPAGVRAQAVDADGSLVDDFRIGSIGPVTTVRNAPSPAATSSLAIAEYVADRVLGQP</sequence>
<organism evidence="8 9">
    <name type="scientific">Actinomadura fulvescens</name>
    <dbReference type="NCBI Taxonomy" id="46160"/>
    <lineage>
        <taxon>Bacteria</taxon>
        <taxon>Bacillati</taxon>
        <taxon>Actinomycetota</taxon>
        <taxon>Actinomycetes</taxon>
        <taxon>Streptosporangiales</taxon>
        <taxon>Thermomonosporaceae</taxon>
        <taxon>Actinomadura</taxon>
    </lineage>
</organism>
<dbReference type="InterPro" id="IPR006076">
    <property type="entry name" value="FAD-dep_OxRdtase"/>
</dbReference>
<dbReference type="EMBL" id="BAAATD010000005">
    <property type="protein sequence ID" value="GAA2602140.1"/>
    <property type="molecule type" value="Genomic_DNA"/>
</dbReference>
<evidence type="ECO:0000256" key="6">
    <source>
        <dbReference type="SAM" id="Phobius"/>
    </source>
</evidence>
<name>A0ABP6CA59_9ACTN</name>
<dbReference type="PANTHER" id="PTHR43104:SF2">
    <property type="entry name" value="L-2-HYDROXYGLUTARATE DEHYDROGENASE, MITOCHONDRIAL"/>
    <property type="match status" value="1"/>
</dbReference>
<keyword evidence="2" id="KW-0285">Flavoprotein</keyword>
<dbReference type="Proteomes" id="UP001501509">
    <property type="component" value="Unassembled WGS sequence"/>
</dbReference>